<protein>
    <submittedName>
        <fullName evidence="1">Uncharacterized protein</fullName>
    </submittedName>
</protein>
<proteinExistence type="predicted"/>
<name>A0A0D5XSD8_9PSED</name>
<dbReference type="EMBL" id="CP011110">
    <property type="protein sequence ID" value="AKA22011.1"/>
    <property type="molecule type" value="Genomic_DNA"/>
</dbReference>
<dbReference type="KEGG" id="pcz:PCL1606_05560"/>
<accession>A0A0D5XSD8</accession>
<dbReference type="Proteomes" id="UP000032748">
    <property type="component" value="Chromosome"/>
</dbReference>
<evidence type="ECO:0000313" key="2">
    <source>
        <dbReference type="Proteomes" id="UP000032748"/>
    </source>
</evidence>
<evidence type="ECO:0000313" key="1">
    <source>
        <dbReference type="EMBL" id="AKA22011.1"/>
    </source>
</evidence>
<dbReference type="PATRIC" id="fig|587753.10.peg.556"/>
<gene>
    <name evidence="1" type="ORF">PCL1606_05560</name>
</gene>
<organism evidence="1 2">
    <name type="scientific">Pseudomonas chlororaphis</name>
    <dbReference type="NCBI Taxonomy" id="587753"/>
    <lineage>
        <taxon>Bacteria</taxon>
        <taxon>Pseudomonadati</taxon>
        <taxon>Pseudomonadota</taxon>
        <taxon>Gammaproteobacteria</taxon>
        <taxon>Pseudomonadales</taxon>
        <taxon>Pseudomonadaceae</taxon>
        <taxon>Pseudomonas</taxon>
    </lineage>
</organism>
<sequence length="100" mass="10621">MDVLQHRGFPCLGEGIRFAHNHYRSLFWICRGRVCGHGRSPGAGCPLDVSLGSGPAPAHSLQGAAESAKKVLIGLLEKNPTKCTLKACLAMSDHCARGLI</sequence>
<reference evidence="1 2" key="1">
    <citation type="journal article" date="2015" name="Mol. Plant Microbe Interact.">
        <title>Comparative Genomic Analysis of Pseudomonas chlororaphis PCL1606 Reveals New Insight into Antifungal Compounds Involved in Biocontrol.</title>
        <authorList>
            <person name="Calderon C.E."/>
            <person name="Ramos C."/>
            <person name="de Vicente A."/>
            <person name="Cazorla F.M."/>
        </authorList>
    </citation>
    <scope>NUCLEOTIDE SEQUENCE [LARGE SCALE GENOMIC DNA]</scope>
    <source>
        <strain evidence="1 2">PCL1606</strain>
    </source>
</reference>
<dbReference type="AlphaFoldDB" id="A0A0D5XSD8"/>